<comment type="function">
    <text evidence="4">Catalyzes the reduction of 1-pyrroline-5-carboxylate (PCA) to L-proline.</text>
</comment>
<protein>
    <recommendedName>
        <fullName evidence="4 5">Pyrroline-5-carboxylate reductase</fullName>
        <shortName evidence="4">P5C reductase</shortName>
        <shortName evidence="4">P5CR</shortName>
        <ecNumber evidence="4 5">1.5.1.2</ecNumber>
    </recommendedName>
    <alternativeName>
        <fullName evidence="4">PCA reductase</fullName>
    </alternativeName>
</protein>
<feature type="binding site" evidence="6">
    <location>
        <begin position="22"/>
        <end position="27"/>
    </location>
    <ligand>
        <name>NADP(+)</name>
        <dbReference type="ChEBI" id="CHEBI:58349"/>
    </ligand>
</feature>
<dbReference type="SUPFAM" id="SSF51735">
    <property type="entry name" value="NAD(P)-binding Rossmann-fold domains"/>
    <property type="match status" value="1"/>
</dbReference>
<evidence type="ECO:0000256" key="6">
    <source>
        <dbReference type="PIRSR" id="PIRSR000193-1"/>
    </source>
</evidence>
<dbReference type="GO" id="GO:0055129">
    <property type="term" value="P:L-proline biosynthetic process"/>
    <property type="evidence" value="ECO:0007669"/>
    <property type="project" value="UniProtKB-UniRule"/>
</dbReference>
<dbReference type="InterPro" id="IPR008927">
    <property type="entry name" value="6-PGluconate_DH-like_C_sf"/>
</dbReference>
<evidence type="ECO:0000259" key="8">
    <source>
        <dbReference type="Pfam" id="PF14748"/>
    </source>
</evidence>
<dbReference type="GO" id="GO:0005737">
    <property type="term" value="C:cytoplasm"/>
    <property type="evidence" value="ECO:0007669"/>
    <property type="project" value="UniProtKB-SubCell"/>
</dbReference>
<proteinExistence type="inferred from homology"/>
<dbReference type="PIRSF" id="PIRSF000193">
    <property type="entry name" value="Pyrrol-5-carb_rd"/>
    <property type="match status" value="1"/>
</dbReference>
<accession>A0A4R6E6K1</accession>
<dbReference type="AlphaFoldDB" id="A0A4R6E6K1"/>
<dbReference type="PANTHER" id="PTHR11645:SF0">
    <property type="entry name" value="PYRROLINE-5-CARBOXYLATE REDUCTASE 3"/>
    <property type="match status" value="1"/>
</dbReference>
<reference evidence="9 10" key="1">
    <citation type="submission" date="2019-03" db="EMBL/GenBank/DDBJ databases">
        <title>Genomic Encyclopedia of Type Strains, Phase IV (KMG-IV): sequencing the most valuable type-strain genomes for metagenomic binning, comparative biology and taxonomic classification.</title>
        <authorList>
            <person name="Goeker M."/>
        </authorList>
    </citation>
    <scope>NUCLEOTIDE SEQUENCE [LARGE SCALE GENOMIC DNA]</scope>
    <source>
        <strain evidence="9 10">DSM 12121</strain>
    </source>
</reference>
<dbReference type="FunFam" id="1.10.3730.10:FF:000001">
    <property type="entry name" value="Pyrroline-5-carboxylate reductase"/>
    <property type="match status" value="1"/>
</dbReference>
<keyword evidence="10" id="KW-1185">Reference proteome</keyword>
<dbReference type="HAMAP" id="MF_01925">
    <property type="entry name" value="P5C_reductase"/>
    <property type="match status" value="1"/>
</dbReference>
<dbReference type="Pfam" id="PF14748">
    <property type="entry name" value="P5CR_dimer"/>
    <property type="match status" value="1"/>
</dbReference>
<evidence type="ECO:0000259" key="7">
    <source>
        <dbReference type="Pfam" id="PF03807"/>
    </source>
</evidence>
<dbReference type="UniPathway" id="UPA00098">
    <property type="reaction ID" value="UER00361"/>
</dbReference>
<evidence type="ECO:0000256" key="3">
    <source>
        <dbReference type="ARBA" id="ARBA00023002"/>
    </source>
</evidence>
<comment type="caution">
    <text evidence="9">The sequence shown here is derived from an EMBL/GenBank/DDBJ whole genome shotgun (WGS) entry which is preliminary data.</text>
</comment>
<feature type="domain" description="Pyrroline-5-carboxylate reductase dimerisation" evidence="8">
    <location>
        <begin position="175"/>
        <end position="279"/>
    </location>
</feature>
<feature type="domain" description="Pyrroline-5-carboxylate reductase catalytic N-terminal" evidence="7">
    <location>
        <begin position="18"/>
        <end position="111"/>
    </location>
</feature>
<dbReference type="InterPro" id="IPR000304">
    <property type="entry name" value="Pyrroline-COOH_reductase"/>
</dbReference>
<name>A0A4R6E6K1_9RHOO</name>
<dbReference type="Gene3D" id="1.10.3730.10">
    <property type="entry name" value="ProC C-terminal domain-like"/>
    <property type="match status" value="1"/>
</dbReference>
<keyword evidence="4" id="KW-0028">Amino-acid biosynthesis</keyword>
<comment type="pathway">
    <text evidence="4">Amino-acid biosynthesis; L-proline biosynthesis; L-proline from L-glutamate 5-semialdehyde: step 1/1.</text>
</comment>
<comment type="similarity">
    <text evidence="1 4">Belongs to the pyrroline-5-carboxylate reductase family.</text>
</comment>
<dbReference type="EC" id="1.5.1.2" evidence="4 5"/>
<dbReference type="Proteomes" id="UP000295129">
    <property type="component" value="Unassembled WGS sequence"/>
</dbReference>
<evidence type="ECO:0000256" key="4">
    <source>
        <dbReference type="HAMAP-Rule" id="MF_01925"/>
    </source>
</evidence>
<dbReference type="PANTHER" id="PTHR11645">
    <property type="entry name" value="PYRROLINE-5-CARBOXYLATE REDUCTASE"/>
    <property type="match status" value="1"/>
</dbReference>
<dbReference type="InterPro" id="IPR036291">
    <property type="entry name" value="NAD(P)-bd_dom_sf"/>
</dbReference>
<keyword evidence="4" id="KW-0641">Proline biosynthesis</keyword>
<dbReference type="NCBIfam" id="TIGR00112">
    <property type="entry name" value="proC"/>
    <property type="match status" value="1"/>
</dbReference>
<dbReference type="EMBL" id="SNVV01000005">
    <property type="protein sequence ID" value="TDN53530.1"/>
    <property type="molecule type" value="Genomic_DNA"/>
</dbReference>
<dbReference type="InterPro" id="IPR028939">
    <property type="entry name" value="P5C_Rdtase_cat_N"/>
</dbReference>
<organism evidence="9 10">
    <name type="scientific">Azoarcus indigens</name>
    <dbReference type="NCBI Taxonomy" id="29545"/>
    <lineage>
        <taxon>Bacteria</taxon>
        <taxon>Pseudomonadati</taxon>
        <taxon>Pseudomonadota</taxon>
        <taxon>Betaproteobacteria</taxon>
        <taxon>Rhodocyclales</taxon>
        <taxon>Zoogloeaceae</taxon>
        <taxon>Azoarcus</taxon>
    </lineage>
</organism>
<evidence type="ECO:0000256" key="2">
    <source>
        <dbReference type="ARBA" id="ARBA00022857"/>
    </source>
</evidence>
<feature type="binding site" evidence="6">
    <location>
        <begin position="83"/>
        <end position="86"/>
    </location>
    <ligand>
        <name>NADP(+)</name>
        <dbReference type="ChEBI" id="CHEBI:58349"/>
    </ligand>
</feature>
<evidence type="ECO:0000256" key="1">
    <source>
        <dbReference type="ARBA" id="ARBA00005525"/>
    </source>
</evidence>
<comment type="catalytic activity">
    <reaction evidence="4">
        <text>L-proline + NADP(+) = (S)-1-pyrroline-5-carboxylate + NADPH + 2 H(+)</text>
        <dbReference type="Rhea" id="RHEA:14109"/>
        <dbReference type="ChEBI" id="CHEBI:15378"/>
        <dbReference type="ChEBI" id="CHEBI:17388"/>
        <dbReference type="ChEBI" id="CHEBI:57783"/>
        <dbReference type="ChEBI" id="CHEBI:58349"/>
        <dbReference type="ChEBI" id="CHEBI:60039"/>
        <dbReference type="EC" id="1.5.1.2"/>
    </reaction>
</comment>
<keyword evidence="2 4" id="KW-0521">NADP</keyword>
<keyword evidence="3 4" id="KW-0560">Oxidoreductase</keyword>
<sequence>MAAARLQASLLTRDKNMKITFLGGGNMAAALIGGLIEKGFSAGELQAVDLSAESRERLAARFGVRAVEALDDAALACDVLVLAVKPQQMKAALAPLAGRLGKQIVISIAAGLRLADIGRWLGGYTQLVRCMPNTPALIGAGVTGLYADPSVDEAGREAAGRVLSAVGSIVWIADEARMDAVTAVSGSGPAYVFHFIESLEAAGRALGFDEQQARRFALDTTLGAARLAVASEESPAVLRERVTSKGGTTQAALESLAASGWHDAMLAAVAAAEARGRELGDQLGKD</sequence>
<dbReference type="InterPro" id="IPR029036">
    <property type="entry name" value="P5CR_dimer"/>
</dbReference>
<dbReference type="Pfam" id="PF03807">
    <property type="entry name" value="F420_oxidored"/>
    <property type="match status" value="1"/>
</dbReference>
<evidence type="ECO:0000313" key="10">
    <source>
        <dbReference type="Proteomes" id="UP000295129"/>
    </source>
</evidence>
<gene>
    <name evidence="4" type="primary">proC</name>
    <name evidence="9" type="ORF">C7389_105205</name>
</gene>
<dbReference type="GO" id="GO:0004735">
    <property type="term" value="F:pyrroline-5-carboxylate reductase activity"/>
    <property type="evidence" value="ECO:0007669"/>
    <property type="project" value="UniProtKB-UniRule"/>
</dbReference>
<evidence type="ECO:0000313" key="9">
    <source>
        <dbReference type="EMBL" id="TDN53530.1"/>
    </source>
</evidence>
<dbReference type="Gene3D" id="3.40.50.720">
    <property type="entry name" value="NAD(P)-binding Rossmann-like Domain"/>
    <property type="match status" value="1"/>
</dbReference>
<dbReference type="SUPFAM" id="SSF48179">
    <property type="entry name" value="6-phosphogluconate dehydrogenase C-terminal domain-like"/>
    <property type="match status" value="1"/>
</dbReference>
<evidence type="ECO:0000256" key="5">
    <source>
        <dbReference type="NCBIfam" id="TIGR00112"/>
    </source>
</evidence>
<keyword evidence="4" id="KW-0963">Cytoplasm</keyword>
<comment type="subcellular location">
    <subcellularLocation>
        <location evidence="4">Cytoplasm</location>
    </subcellularLocation>
</comment>
<comment type="catalytic activity">
    <reaction evidence="4">
        <text>L-proline + NAD(+) = (S)-1-pyrroline-5-carboxylate + NADH + 2 H(+)</text>
        <dbReference type="Rhea" id="RHEA:14105"/>
        <dbReference type="ChEBI" id="CHEBI:15378"/>
        <dbReference type="ChEBI" id="CHEBI:17388"/>
        <dbReference type="ChEBI" id="CHEBI:57540"/>
        <dbReference type="ChEBI" id="CHEBI:57945"/>
        <dbReference type="ChEBI" id="CHEBI:60039"/>
        <dbReference type="EC" id="1.5.1.2"/>
    </reaction>
</comment>